<protein>
    <submittedName>
        <fullName evidence="2">Uncharacterized protein</fullName>
    </submittedName>
</protein>
<dbReference type="Proteomes" id="UP001432027">
    <property type="component" value="Unassembled WGS sequence"/>
</dbReference>
<name>A0AAV5TZD3_9BILA</name>
<feature type="chain" id="PRO_5043708586" evidence="1">
    <location>
        <begin position="17"/>
        <end position="62"/>
    </location>
</feature>
<feature type="signal peptide" evidence="1">
    <location>
        <begin position="1"/>
        <end position="16"/>
    </location>
</feature>
<dbReference type="EMBL" id="BTSX01000005">
    <property type="protein sequence ID" value="GMS99856.1"/>
    <property type="molecule type" value="Genomic_DNA"/>
</dbReference>
<feature type="non-terminal residue" evidence="2">
    <location>
        <position position="1"/>
    </location>
</feature>
<organism evidence="2 3">
    <name type="scientific">Pristionchus entomophagus</name>
    <dbReference type="NCBI Taxonomy" id="358040"/>
    <lineage>
        <taxon>Eukaryota</taxon>
        <taxon>Metazoa</taxon>
        <taxon>Ecdysozoa</taxon>
        <taxon>Nematoda</taxon>
        <taxon>Chromadorea</taxon>
        <taxon>Rhabditida</taxon>
        <taxon>Rhabditina</taxon>
        <taxon>Diplogasteromorpha</taxon>
        <taxon>Diplogasteroidea</taxon>
        <taxon>Neodiplogasteridae</taxon>
        <taxon>Pristionchus</taxon>
    </lineage>
</organism>
<keyword evidence="1" id="KW-0732">Signal</keyword>
<proteinExistence type="predicted"/>
<feature type="non-terminal residue" evidence="2">
    <location>
        <position position="62"/>
    </location>
</feature>
<evidence type="ECO:0000256" key="1">
    <source>
        <dbReference type="SAM" id="SignalP"/>
    </source>
</evidence>
<evidence type="ECO:0000313" key="3">
    <source>
        <dbReference type="Proteomes" id="UP001432027"/>
    </source>
</evidence>
<accession>A0AAV5TZD3</accession>
<comment type="caution">
    <text evidence="2">The sequence shown here is derived from an EMBL/GenBank/DDBJ whole genome shotgun (WGS) entry which is preliminary data.</text>
</comment>
<sequence length="62" mass="6890">PWQWTTWRYARRRTLGVLLRNGTLAAGAATRRRRAVVGGLGGRVARPHRRTLLADAARRVGG</sequence>
<keyword evidence="3" id="KW-1185">Reference proteome</keyword>
<gene>
    <name evidence="2" type="ORF">PENTCL1PPCAC_22031</name>
</gene>
<dbReference type="AlphaFoldDB" id="A0AAV5TZD3"/>
<evidence type="ECO:0000313" key="2">
    <source>
        <dbReference type="EMBL" id="GMS99856.1"/>
    </source>
</evidence>
<reference evidence="2" key="1">
    <citation type="submission" date="2023-10" db="EMBL/GenBank/DDBJ databases">
        <title>Genome assembly of Pristionchus species.</title>
        <authorList>
            <person name="Yoshida K."/>
            <person name="Sommer R.J."/>
        </authorList>
    </citation>
    <scope>NUCLEOTIDE SEQUENCE</scope>
    <source>
        <strain evidence="2">RS0144</strain>
    </source>
</reference>